<reference evidence="2" key="1">
    <citation type="journal article" date="2023" name="Mol. Phylogenet. Evol.">
        <title>Genome-scale phylogeny and comparative genomics of the fungal order Sordariales.</title>
        <authorList>
            <person name="Hensen N."/>
            <person name="Bonometti L."/>
            <person name="Westerberg I."/>
            <person name="Brannstrom I.O."/>
            <person name="Guillou S."/>
            <person name="Cros-Aarteil S."/>
            <person name="Calhoun S."/>
            <person name="Haridas S."/>
            <person name="Kuo A."/>
            <person name="Mondo S."/>
            <person name="Pangilinan J."/>
            <person name="Riley R."/>
            <person name="LaButti K."/>
            <person name="Andreopoulos B."/>
            <person name="Lipzen A."/>
            <person name="Chen C."/>
            <person name="Yan M."/>
            <person name="Daum C."/>
            <person name="Ng V."/>
            <person name="Clum A."/>
            <person name="Steindorff A."/>
            <person name="Ohm R.A."/>
            <person name="Martin F."/>
            <person name="Silar P."/>
            <person name="Natvig D.O."/>
            <person name="Lalanne C."/>
            <person name="Gautier V."/>
            <person name="Ament-Velasquez S.L."/>
            <person name="Kruys A."/>
            <person name="Hutchinson M.I."/>
            <person name="Powell A.J."/>
            <person name="Barry K."/>
            <person name="Miller A.N."/>
            <person name="Grigoriev I.V."/>
            <person name="Debuchy R."/>
            <person name="Gladieux P."/>
            <person name="Hiltunen Thoren M."/>
            <person name="Johannesson H."/>
        </authorList>
    </citation>
    <scope>NUCLEOTIDE SEQUENCE</scope>
    <source>
        <strain evidence="2">CBS 103.79</strain>
    </source>
</reference>
<proteinExistence type="predicted"/>
<keyword evidence="3" id="KW-1185">Reference proteome</keyword>
<feature type="region of interest" description="Disordered" evidence="1">
    <location>
        <begin position="1"/>
        <end position="25"/>
    </location>
</feature>
<feature type="non-terminal residue" evidence="2">
    <location>
        <position position="118"/>
    </location>
</feature>
<evidence type="ECO:0000313" key="3">
    <source>
        <dbReference type="Proteomes" id="UP001303889"/>
    </source>
</evidence>
<evidence type="ECO:0000313" key="2">
    <source>
        <dbReference type="EMBL" id="KAK3896337.1"/>
    </source>
</evidence>
<protein>
    <submittedName>
        <fullName evidence="2">Uncharacterized protein</fullName>
    </submittedName>
</protein>
<name>A0AAN6M958_9PEZI</name>
<evidence type="ECO:0000256" key="1">
    <source>
        <dbReference type="SAM" id="MobiDB-lite"/>
    </source>
</evidence>
<gene>
    <name evidence="2" type="ORF">C8A05DRAFT_40166</name>
</gene>
<organism evidence="2 3">
    <name type="scientific">Staphylotrichum tortipilum</name>
    <dbReference type="NCBI Taxonomy" id="2831512"/>
    <lineage>
        <taxon>Eukaryota</taxon>
        <taxon>Fungi</taxon>
        <taxon>Dikarya</taxon>
        <taxon>Ascomycota</taxon>
        <taxon>Pezizomycotina</taxon>
        <taxon>Sordariomycetes</taxon>
        <taxon>Sordariomycetidae</taxon>
        <taxon>Sordariales</taxon>
        <taxon>Chaetomiaceae</taxon>
        <taxon>Staphylotrichum</taxon>
    </lineage>
</organism>
<dbReference type="EMBL" id="MU856803">
    <property type="protein sequence ID" value="KAK3896337.1"/>
    <property type="molecule type" value="Genomic_DNA"/>
</dbReference>
<sequence length="118" mass="13218">MNEKNGLPRPVPVADPPRPRWRRQTPRKARTFRLLALGCLCFIAFAQWQQLTRPAASVPPPTSGLTAHGLSLTRLEADLATCAQQRKKPQDPIGLGRERNARYFDGHAPTLIRNASVW</sequence>
<reference evidence="2" key="2">
    <citation type="submission" date="2023-05" db="EMBL/GenBank/DDBJ databases">
        <authorList>
            <consortium name="Lawrence Berkeley National Laboratory"/>
            <person name="Steindorff A."/>
            <person name="Hensen N."/>
            <person name="Bonometti L."/>
            <person name="Westerberg I."/>
            <person name="Brannstrom I.O."/>
            <person name="Guillou S."/>
            <person name="Cros-Aarteil S."/>
            <person name="Calhoun S."/>
            <person name="Haridas S."/>
            <person name="Kuo A."/>
            <person name="Mondo S."/>
            <person name="Pangilinan J."/>
            <person name="Riley R."/>
            <person name="Labutti K."/>
            <person name="Andreopoulos B."/>
            <person name="Lipzen A."/>
            <person name="Chen C."/>
            <person name="Yanf M."/>
            <person name="Daum C."/>
            <person name="Ng V."/>
            <person name="Clum A."/>
            <person name="Ohm R."/>
            <person name="Martin F."/>
            <person name="Silar P."/>
            <person name="Natvig D."/>
            <person name="Lalanne C."/>
            <person name="Gautier V."/>
            <person name="Ament-Velasquez S.L."/>
            <person name="Kruys A."/>
            <person name="Hutchinson M.I."/>
            <person name="Powell A.J."/>
            <person name="Barry K."/>
            <person name="Miller A.N."/>
            <person name="Grigoriev I.V."/>
            <person name="Debuchy R."/>
            <person name="Gladieux P."/>
            <person name="Thoren M.H."/>
            <person name="Johannesson H."/>
        </authorList>
    </citation>
    <scope>NUCLEOTIDE SEQUENCE</scope>
    <source>
        <strain evidence="2">CBS 103.79</strain>
    </source>
</reference>
<dbReference type="Proteomes" id="UP001303889">
    <property type="component" value="Unassembled WGS sequence"/>
</dbReference>
<comment type="caution">
    <text evidence="2">The sequence shown here is derived from an EMBL/GenBank/DDBJ whole genome shotgun (WGS) entry which is preliminary data.</text>
</comment>
<dbReference type="AlphaFoldDB" id="A0AAN6M958"/>
<accession>A0AAN6M958</accession>